<organism evidence="2 3">
    <name type="scientific">Gregarina niphandrodes</name>
    <name type="common">Septate eugregarine</name>
    <dbReference type="NCBI Taxonomy" id="110365"/>
    <lineage>
        <taxon>Eukaryota</taxon>
        <taxon>Sar</taxon>
        <taxon>Alveolata</taxon>
        <taxon>Apicomplexa</taxon>
        <taxon>Conoidasida</taxon>
        <taxon>Gregarinasina</taxon>
        <taxon>Eugregarinorida</taxon>
        <taxon>Gregarinidae</taxon>
        <taxon>Gregarina</taxon>
    </lineage>
</organism>
<dbReference type="VEuPathDB" id="CryptoDB:GNI_039280"/>
<evidence type="ECO:0000256" key="1">
    <source>
        <dbReference type="SAM" id="MobiDB-lite"/>
    </source>
</evidence>
<feature type="region of interest" description="Disordered" evidence="1">
    <location>
        <begin position="128"/>
        <end position="171"/>
    </location>
</feature>
<dbReference type="GO" id="GO:0005085">
    <property type="term" value="F:guanyl-nucleotide exchange factor activity"/>
    <property type="evidence" value="ECO:0007669"/>
    <property type="project" value="InterPro"/>
</dbReference>
<keyword evidence="3" id="KW-1185">Reference proteome</keyword>
<dbReference type="PANTHER" id="PTHR13677:SF0">
    <property type="entry name" value="LD41638P"/>
    <property type="match status" value="1"/>
</dbReference>
<feature type="compositionally biased region" description="Acidic residues" evidence="1">
    <location>
        <begin position="244"/>
        <end position="272"/>
    </location>
</feature>
<feature type="compositionally biased region" description="Polar residues" evidence="1">
    <location>
        <begin position="183"/>
        <end position="197"/>
    </location>
</feature>
<protein>
    <submittedName>
        <fullName evidence="2">Uncharacterized protein</fullName>
    </submittedName>
</protein>
<dbReference type="PANTHER" id="PTHR13677">
    <property type="entry name" value="LD41638P"/>
    <property type="match status" value="1"/>
</dbReference>
<accession>A0A023BAE2</accession>
<dbReference type="Proteomes" id="UP000019763">
    <property type="component" value="Unassembled WGS sequence"/>
</dbReference>
<dbReference type="InterPro" id="IPR024224">
    <property type="entry name" value="DENND6"/>
</dbReference>
<evidence type="ECO:0000313" key="2">
    <source>
        <dbReference type="EMBL" id="EZG78242.1"/>
    </source>
</evidence>
<proteinExistence type="predicted"/>
<sequence length="799" mass="88678">MALPIRGAKDSSYIFALTVEQKEYFGYCYFFISSNARSSKRHWRQRSVCVLSSYLQPAFFVPLCKATGLLLQREGQDFNSLMPELSQAINLVETVGLTEGLQVFQLKTPLASACLVIHAEHIGCQSPSTEVPVEEYSAGNTSCRRTPRGTRRGTPRGTCEDLSGQKLTGQDTSSEALVGGLVDNSSQELANAKTTATADPDSAREKQSKAPDESRLGDKKSQPRRRRVSLESGSSSRLARPAEDGEVTDFFSAEEDQTDEEDPAAGQEETEAEGDRAGGNHKATNDNTNLKLAELLEVLGKEERSLRVTKMDSWDEAFLRDEKHVVTEGRFALYLPSVLVVESLGPKLLPAVFCIWEQVVRNHTICVIGPDPDRVSQLVLSLVAMVAPLIRNIKESCLPLVDAPFMASEIKTKILSRRQTVSGPLVTQHMNMTSRRVPQGSQQAASGRFMSGPLAAGRHHLARLGSPRTPASSVERSPEEAYIVGTTNLSILEHLEHVVDCVVIVDCHWDRTSLPATILSCGNTRPLSTHKFAKAPTTWLKTAVGQTAGVVNSSYLYCASDPSLSSDQPVTGVWLRESSAISVDNHKALLHDCCGGSVAKLTAALTPDLVMTYEQKLRDFMYDLTKQFLTPFLPLVKCDLRSLRLNPLMKLQRRPILDKHTYGKQLAEINARSPTNNERLRITAGPSASTVEGCLPEGRLPQLSAPSPIFNKSKQNRIHSFYCEFFHSKVFDLWFNYESLRSFKVMRRRQVDILQQEKLDLKEFAAIELENGAQYIKDSLPECSDLCEKIYAELQRRER</sequence>
<reference evidence="2" key="1">
    <citation type="submission" date="2013-12" db="EMBL/GenBank/DDBJ databases">
        <authorList>
            <person name="Omoto C.K."/>
            <person name="Sibley D."/>
            <person name="Venepally P."/>
            <person name="Hadjithomas M."/>
            <person name="Karamycheva S."/>
            <person name="Brunk B."/>
            <person name="Roos D."/>
            <person name="Caler E."/>
            <person name="Lorenzi H."/>
        </authorList>
    </citation>
    <scope>NUCLEOTIDE SEQUENCE</scope>
</reference>
<comment type="caution">
    <text evidence="2">The sequence shown here is derived from an EMBL/GenBank/DDBJ whole genome shotgun (WGS) entry which is preliminary data.</text>
</comment>
<feature type="compositionally biased region" description="Basic and acidic residues" evidence="1">
    <location>
        <begin position="201"/>
        <end position="221"/>
    </location>
</feature>
<feature type="region of interest" description="Disordered" evidence="1">
    <location>
        <begin position="183"/>
        <end position="286"/>
    </location>
</feature>
<feature type="compositionally biased region" description="Basic residues" evidence="1">
    <location>
        <begin position="145"/>
        <end position="154"/>
    </location>
</feature>
<dbReference type="GeneID" id="22911506"/>
<dbReference type="AlphaFoldDB" id="A0A023BAE2"/>
<dbReference type="RefSeq" id="XP_011129384.1">
    <property type="nucleotide sequence ID" value="XM_011131082.1"/>
</dbReference>
<dbReference type="EMBL" id="AFNH02000302">
    <property type="protein sequence ID" value="EZG78242.1"/>
    <property type="molecule type" value="Genomic_DNA"/>
</dbReference>
<gene>
    <name evidence="2" type="ORF">GNI_039280</name>
</gene>
<evidence type="ECO:0000313" key="3">
    <source>
        <dbReference type="Proteomes" id="UP000019763"/>
    </source>
</evidence>
<dbReference type="GO" id="GO:0055037">
    <property type="term" value="C:recycling endosome"/>
    <property type="evidence" value="ECO:0007669"/>
    <property type="project" value="TreeGrafter"/>
</dbReference>
<name>A0A023BAE2_GRENI</name>